<accession>A0A6N0YSB2</accession>
<dbReference type="RefSeq" id="WP_022524009.1">
    <property type="nucleotide sequence ID" value="NZ_CP054580.1"/>
</dbReference>
<keyword evidence="1" id="KW-0489">Methyltransferase</keyword>
<dbReference type="PANTHER" id="PTHR43591">
    <property type="entry name" value="METHYLTRANSFERASE"/>
    <property type="match status" value="1"/>
</dbReference>
<dbReference type="GO" id="GO:0032259">
    <property type="term" value="P:methylation"/>
    <property type="evidence" value="ECO:0007669"/>
    <property type="project" value="UniProtKB-KW"/>
</dbReference>
<keyword evidence="2" id="KW-1185">Reference proteome</keyword>
<dbReference type="CDD" id="cd02440">
    <property type="entry name" value="AdoMet_MTases"/>
    <property type="match status" value="1"/>
</dbReference>
<dbReference type="InterPro" id="IPR041698">
    <property type="entry name" value="Methyltransf_25"/>
</dbReference>
<evidence type="ECO:0000313" key="2">
    <source>
        <dbReference type="Proteomes" id="UP000509761"/>
    </source>
</evidence>
<dbReference type="Gene3D" id="3.40.50.150">
    <property type="entry name" value="Vaccinia Virus protein VP39"/>
    <property type="match status" value="1"/>
</dbReference>
<gene>
    <name evidence="1" type="ORF">FX987_00677</name>
</gene>
<sequence length="244" mass="27661">MNTNWTEQNIAELFDAYDDWVENAFGYQPLIAELTCSYGKGISVLDYGCGSGKVSRRLRDDGFDYVTGVDISPTMIEKAISAGTNRLRFEQIHGPNLPFPDNSFEAVISCFLFINIPERRELVRITTEVMRILKPGGSYYILDTHPQTTGVDYPTYRNGEHGISYQDGDNRPVYLTIPGRQQPLEIVDKQWGLSTYRNTFAAAGLSLTTERNLPFDNSQLPVHTSEFRTLQDTKPYILLRATKQ</sequence>
<dbReference type="Pfam" id="PF13649">
    <property type="entry name" value="Methyltransf_25"/>
    <property type="match status" value="1"/>
</dbReference>
<dbReference type="Proteomes" id="UP000509761">
    <property type="component" value="Chromosome"/>
</dbReference>
<dbReference type="EC" id="2.1.1.328" evidence="1"/>
<organism evidence="1 2">
    <name type="scientific">Vreelandella titanicae</name>
    <dbReference type="NCBI Taxonomy" id="664683"/>
    <lineage>
        <taxon>Bacteria</taxon>
        <taxon>Pseudomonadati</taxon>
        <taxon>Pseudomonadota</taxon>
        <taxon>Gammaproteobacteria</taxon>
        <taxon>Oceanospirillales</taxon>
        <taxon>Halomonadaceae</taxon>
        <taxon>Vreelandella</taxon>
    </lineage>
</organism>
<dbReference type="AlphaFoldDB" id="A0A653PK62"/>
<evidence type="ECO:0000313" key="1">
    <source>
        <dbReference type="EMBL" id="QKS22925.1"/>
    </source>
</evidence>
<reference evidence="1 2" key="1">
    <citation type="submission" date="2019-12" db="EMBL/GenBank/DDBJ databases">
        <title>Genome sequencing and assembly of endphytes of Porphyra tenera.</title>
        <authorList>
            <person name="Park J.M."/>
            <person name="Shin R."/>
            <person name="Jo S.H."/>
        </authorList>
    </citation>
    <scope>NUCLEOTIDE SEQUENCE [LARGE SCALE GENOMIC DNA]</scope>
    <source>
        <strain evidence="1 2">GPM3</strain>
    </source>
</reference>
<dbReference type="InterPro" id="IPR029063">
    <property type="entry name" value="SAM-dependent_MTases_sf"/>
</dbReference>
<dbReference type="GO" id="GO:0008168">
    <property type="term" value="F:methyltransferase activity"/>
    <property type="evidence" value="ECO:0007669"/>
    <property type="project" value="UniProtKB-KW"/>
</dbReference>
<keyword evidence="1" id="KW-0808">Transferase</keyword>
<name>A0A653PK62_9GAMM</name>
<proteinExistence type="predicted"/>
<dbReference type="SUPFAM" id="SSF53335">
    <property type="entry name" value="S-adenosyl-L-methionine-dependent methyltransferases"/>
    <property type="match status" value="1"/>
</dbReference>
<protein>
    <submittedName>
        <fullName evidence="1">N-demethylindolmycin N-methyltransferase</fullName>
        <ecNumber evidence="1">2.1.1.328</ecNumber>
    </submittedName>
</protein>
<accession>A0A653PK62</accession>
<dbReference type="EMBL" id="CP054580">
    <property type="protein sequence ID" value="QKS22925.1"/>
    <property type="molecule type" value="Genomic_DNA"/>
</dbReference>